<dbReference type="WBParaSite" id="TMUE_2000008021.4">
    <property type="protein sequence ID" value="TMUE_2000008021.4"/>
    <property type="gene ID" value="WBGene00294408"/>
</dbReference>
<reference evidence="2" key="3">
    <citation type="submission" date="2019-12" db="UniProtKB">
        <authorList>
            <consortium name="WormBaseParasite"/>
        </authorList>
    </citation>
    <scope>IDENTIFICATION</scope>
</reference>
<dbReference type="Proteomes" id="UP000046395">
    <property type="component" value="Unassembled WGS sequence"/>
</dbReference>
<proteinExistence type="predicted"/>
<dbReference type="Gene3D" id="3.90.1720.10">
    <property type="entry name" value="endopeptidase domain like (from Nostoc punctiforme)"/>
    <property type="match status" value="1"/>
</dbReference>
<dbReference type="WBParaSite" id="TMUE_2000008021.2">
    <property type="protein sequence ID" value="TMUE_2000008021.2"/>
    <property type="gene ID" value="WBGene00294408"/>
</dbReference>
<protein>
    <submittedName>
        <fullName evidence="2 3">Uncharacterized protein</fullName>
    </submittedName>
</protein>
<keyword evidence="1" id="KW-1185">Reference proteome</keyword>
<evidence type="ECO:0000313" key="2">
    <source>
        <dbReference type="WBParaSite" id="TMUE_2000008021.1"/>
    </source>
</evidence>
<organism evidence="1 2">
    <name type="scientific">Trichuris muris</name>
    <name type="common">Mouse whipworm</name>
    <dbReference type="NCBI Taxonomy" id="70415"/>
    <lineage>
        <taxon>Eukaryota</taxon>
        <taxon>Metazoa</taxon>
        <taxon>Ecdysozoa</taxon>
        <taxon>Nematoda</taxon>
        <taxon>Enoplea</taxon>
        <taxon>Dorylaimia</taxon>
        <taxon>Trichinellida</taxon>
        <taxon>Trichuridae</taxon>
        <taxon>Trichuris</taxon>
    </lineage>
</organism>
<dbReference type="SUPFAM" id="SSF54001">
    <property type="entry name" value="Cysteine proteinases"/>
    <property type="match status" value="1"/>
</dbReference>
<dbReference type="InterPro" id="IPR038765">
    <property type="entry name" value="Papain-like_cys_pep_sf"/>
</dbReference>
<dbReference type="WBParaSite" id="TMUE_2000008021.1">
    <property type="protein sequence ID" value="TMUE_2000008021.1"/>
    <property type="gene ID" value="WBGene00294408"/>
</dbReference>
<reference evidence="1" key="2">
    <citation type="submission" date="2014-03" db="EMBL/GenBank/DDBJ databases">
        <title>The whipworm genome and dual-species transcriptomics of an intimate host-pathogen interaction.</title>
        <authorList>
            <person name="Foth B.J."/>
            <person name="Tsai I.J."/>
            <person name="Reid A.J."/>
            <person name="Bancroft A.J."/>
            <person name="Nichol S."/>
            <person name="Tracey A."/>
            <person name="Holroyd N."/>
            <person name="Cotton J.A."/>
            <person name="Stanley E.J."/>
            <person name="Zarowiecki M."/>
            <person name="Liu J.Z."/>
            <person name="Huckvale T."/>
            <person name="Cooper P.J."/>
            <person name="Grencis R.K."/>
            <person name="Berriman M."/>
        </authorList>
    </citation>
    <scope>NUCLEOTIDE SEQUENCE [LARGE SCALE GENOMIC DNA]</scope>
    <source>
        <strain evidence="1">Edinburgh</strain>
    </source>
</reference>
<dbReference type="WBParaSite" id="TMUE_2000008021.3">
    <property type="protein sequence ID" value="TMUE_2000008021.3"/>
    <property type="gene ID" value="WBGene00294408"/>
</dbReference>
<reference evidence="1" key="1">
    <citation type="submission" date="2013-11" db="EMBL/GenBank/DDBJ databases">
        <authorList>
            <person name="Aslett M."/>
        </authorList>
    </citation>
    <scope>NUCLEOTIDE SEQUENCE [LARGE SCALE GENOMIC DNA]</scope>
    <source>
        <strain evidence="1">Edinburgh</strain>
    </source>
</reference>
<accession>A0A5S6QKZ9</accession>
<sequence length="176" mass="19773">MLLNGYKIVHANSLDSGVTIDHVEDYARRLLNNSGIIRVTAMKVADQSRTIKDDAASWAEQKVGAAYNDIFSESCVNSLGVEAYYSCQLVRKSYEWALGHPVFAVQPLNFNLGDGTLNPYWVEYFADRGVPVPVGGYGSHPSRLMKSPNLEEIFSEVVFDNNSLEKLIELLEFWYN</sequence>
<evidence type="ECO:0000313" key="3">
    <source>
        <dbReference type="WBParaSite" id="TMUE_2000008021.2"/>
    </source>
</evidence>
<dbReference type="STRING" id="70415.A0A5S6QKZ9"/>
<name>A0A5S6QKZ9_TRIMR</name>
<evidence type="ECO:0000313" key="1">
    <source>
        <dbReference type="Proteomes" id="UP000046395"/>
    </source>
</evidence>
<dbReference type="AlphaFoldDB" id="A0A5S6QKZ9"/>